<feature type="transmembrane region" description="Helical" evidence="10">
    <location>
        <begin position="234"/>
        <end position="252"/>
    </location>
</feature>
<dbReference type="GeneID" id="7171521"/>
<name>B8D2X1_DESA1</name>
<keyword evidence="5 10" id="KW-1133">Transmembrane helix</keyword>
<dbReference type="EMBL" id="CP001140">
    <property type="protein sequence ID" value="ACL10518.1"/>
    <property type="molecule type" value="Genomic_DNA"/>
</dbReference>
<evidence type="ECO:0000256" key="2">
    <source>
        <dbReference type="ARBA" id="ARBA00022448"/>
    </source>
</evidence>
<dbReference type="GO" id="GO:0006814">
    <property type="term" value="P:sodium ion transport"/>
    <property type="evidence" value="ECO:0007669"/>
    <property type="project" value="UniProtKB-KW"/>
</dbReference>
<comment type="subcellular location">
    <subcellularLocation>
        <location evidence="1">Membrane</location>
        <topology evidence="1">Multi-pass membrane protein</topology>
    </subcellularLocation>
</comment>
<feature type="transmembrane region" description="Helical" evidence="10">
    <location>
        <begin position="264"/>
        <end position="284"/>
    </location>
</feature>
<reference evidence="12 13" key="1">
    <citation type="journal article" date="2009" name="J. Bacteriol.">
        <title>Complete genome sequence of the anaerobic, protein-degrading hyperthermophilic crenarchaeon Desulfurococcus kamchatkensis.</title>
        <authorList>
            <person name="Ravin N.V."/>
            <person name="Mardanov A.V."/>
            <person name="Beletsky A.V."/>
            <person name="Kublanov I.V."/>
            <person name="Kolganova T.V."/>
            <person name="Lebedinsky A.V."/>
            <person name="Chernyh N.A."/>
            <person name="Bonch-Osmolovskaya E.A."/>
            <person name="Skryabin K.G."/>
        </authorList>
    </citation>
    <scope>NUCLEOTIDE SEQUENCE [LARGE SCALE GENOMIC DNA]</scope>
    <source>
        <strain evidence="13">DSM 18924 / JCM 16383 / VKM B-2413 / 1221n</strain>
    </source>
</reference>
<dbReference type="InterPro" id="IPR038770">
    <property type="entry name" value="Na+/solute_symporter_sf"/>
</dbReference>
<dbReference type="PANTHER" id="PTHR43562:SF3">
    <property type="entry name" value="SODIUM ION_PROTON EXCHANGER (EUROFUNG)"/>
    <property type="match status" value="1"/>
</dbReference>
<evidence type="ECO:0000313" key="12">
    <source>
        <dbReference type="EMBL" id="ACL10518.1"/>
    </source>
</evidence>
<accession>B8D2X1</accession>
<organism evidence="12 13">
    <name type="scientific">Desulfurococcus amylolyticus (strain DSM 18924 / JCM 16383 / VKM B-2413 / 1221n)</name>
    <name type="common">Desulfurococcus kamchatkensis</name>
    <dbReference type="NCBI Taxonomy" id="490899"/>
    <lineage>
        <taxon>Archaea</taxon>
        <taxon>Thermoproteota</taxon>
        <taxon>Thermoprotei</taxon>
        <taxon>Desulfurococcales</taxon>
        <taxon>Desulfurococcaceae</taxon>
        <taxon>Desulfurococcus</taxon>
    </lineage>
</organism>
<keyword evidence="2" id="KW-0813">Transport</keyword>
<feature type="transmembrane region" description="Helical" evidence="10">
    <location>
        <begin position="210"/>
        <end position="228"/>
    </location>
</feature>
<feature type="transmembrane region" description="Helical" evidence="10">
    <location>
        <begin position="140"/>
        <end position="163"/>
    </location>
</feature>
<evidence type="ECO:0000256" key="7">
    <source>
        <dbReference type="ARBA" id="ARBA00023065"/>
    </source>
</evidence>
<dbReference type="STRING" id="490899.DKAM_0190"/>
<evidence type="ECO:0000256" key="8">
    <source>
        <dbReference type="ARBA" id="ARBA00023136"/>
    </source>
</evidence>
<dbReference type="RefSeq" id="WP_012607860.1">
    <property type="nucleotide sequence ID" value="NC_011766.1"/>
</dbReference>
<feature type="transmembrane region" description="Helical" evidence="10">
    <location>
        <begin position="296"/>
        <end position="316"/>
    </location>
</feature>
<keyword evidence="6" id="KW-0915">Sodium</keyword>
<keyword evidence="3" id="KW-0050">Antiport</keyword>
<sequence>MQTIEYVFLGFLISKIAGHMARRLNINEVTGYLATAILLGLTLGKGEYIRDLMLISNVAAIFVVFYAGVSSDLETIIENFKSSTMVSLLSVAFTMAFVLLAVTYIGFSLELAFIIALLLSNTATETVSMIIKRLPIHIRSILVSASFVDDLFMLFTTSAYYIWYVTGNVSNVALPILVSMALTILVFTLLSRRRSILKNMFIYMSRDIAFFTDIALLLLSLMLLVAYVSGVSPFIAAYLAGIFISGGIWIHDPMLRYRTRINDFTNILSTIIDGVFTPLFMLYVGLHITVSAVNTLLFILLLAIGLSVKTVVYFLFFKLRGEETFTSLVAGASMTGRGVLELTLLVKGFELGVVSLEIFNTVVAVALSTIAASIILVALLSRRGFS</sequence>
<evidence type="ECO:0000256" key="4">
    <source>
        <dbReference type="ARBA" id="ARBA00022692"/>
    </source>
</evidence>
<proteinExistence type="predicted"/>
<keyword evidence="8 10" id="KW-0472">Membrane</keyword>
<dbReference type="AlphaFoldDB" id="B8D2X1"/>
<dbReference type="eggNOG" id="arCOG01953">
    <property type="taxonomic scope" value="Archaea"/>
</dbReference>
<keyword evidence="9" id="KW-0739">Sodium transport</keyword>
<evidence type="ECO:0000259" key="11">
    <source>
        <dbReference type="Pfam" id="PF00999"/>
    </source>
</evidence>
<dbReference type="PANTHER" id="PTHR43562">
    <property type="entry name" value="NAPA-TYPE SODIUM/HYDROGEN ANTIPORTER"/>
    <property type="match status" value="1"/>
</dbReference>
<dbReference type="Pfam" id="PF00999">
    <property type="entry name" value="Na_H_Exchanger"/>
    <property type="match status" value="1"/>
</dbReference>
<feature type="transmembrane region" description="Helical" evidence="10">
    <location>
        <begin position="328"/>
        <end position="346"/>
    </location>
</feature>
<evidence type="ECO:0000256" key="6">
    <source>
        <dbReference type="ARBA" id="ARBA00023053"/>
    </source>
</evidence>
<dbReference type="Proteomes" id="UP000006903">
    <property type="component" value="Chromosome"/>
</dbReference>
<dbReference type="GO" id="GO:1902600">
    <property type="term" value="P:proton transmembrane transport"/>
    <property type="evidence" value="ECO:0007669"/>
    <property type="project" value="InterPro"/>
</dbReference>
<feature type="transmembrane region" description="Helical" evidence="10">
    <location>
        <begin position="358"/>
        <end position="380"/>
    </location>
</feature>
<feature type="domain" description="Cation/H+ exchanger transmembrane" evidence="11">
    <location>
        <begin position="12"/>
        <end position="380"/>
    </location>
</feature>
<evidence type="ECO:0000256" key="1">
    <source>
        <dbReference type="ARBA" id="ARBA00004141"/>
    </source>
</evidence>
<dbReference type="InterPro" id="IPR006153">
    <property type="entry name" value="Cation/H_exchanger_TM"/>
</dbReference>
<evidence type="ECO:0000256" key="10">
    <source>
        <dbReference type="SAM" id="Phobius"/>
    </source>
</evidence>
<dbReference type="HOGENOM" id="CLU_716888_0_0_2"/>
<evidence type="ECO:0000256" key="9">
    <source>
        <dbReference type="ARBA" id="ARBA00023201"/>
    </source>
</evidence>
<dbReference type="GO" id="GO:0016020">
    <property type="term" value="C:membrane"/>
    <property type="evidence" value="ECO:0007669"/>
    <property type="project" value="UniProtKB-SubCell"/>
</dbReference>
<keyword evidence="7" id="KW-0406">Ion transport</keyword>
<protein>
    <submittedName>
        <fullName evidence="12">Putative Na+/H+ antiporter</fullName>
    </submittedName>
</protein>
<dbReference type="GO" id="GO:0015297">
    <property type="term" value="F:antiporter activity"/>
    <property type="evidence" value="ECO:0007669"/>
    <property type="project" value="UniProtKB-KW"/>
</dbReference>
<feature type="transmembrane region" description="Helical" evidence="10">
    <location>
        <begin position="89"/>
        <end position="119"/>
    </location>
</feature>
<dbReference type="KEGG" id="dka:DKAM_0190"/>
<gene>
    <name evidence="12" type="ordered locus">DKAM_0190</name>
</gene>
<evidence type="ECO:0000256" key="5">
    <source>
        <dbReference type="ARBA" id="ARBA00022989"/>
    </source>
</evidence>
<evidence type="ECO:0000313" key="13">
    <source>
        <dbReference type="Proteomes" id="UP000006903"/>
    </source>
</evidence>
<evidence type="ECO:0000256" key="3">
    <source>
        <dbReference type="ARBA" id="ARBA00022449"/>
    </source>
</evidence>
<feature type="transmembrane region" description="Helical" evidence="10">
    <location>
        <begin position="52"/>
        <end position="69"/>
    </location>
</feature>
<feature type="transmembrane region" description="Helical" evidence="10">
    <location>
        <begin position="169"/>
        <end position="190"/>
    </location>
</feature>
<dbReference type="Gene3D" id="1.20.1530.20">
    <property type="match status" value="1"/>
</dbReference>
<keyword evidence="4 10" id="KW-0812">Transmembrane</keyword>